<feature type="chain" id="PRO_5012028654" evidence="1">
    <location>
        <begin position="18"/>
        <end position="199"/>
    </location>
</feature>
<dbReference type="Pfam" id="PF07424">
    <property type="entry name" value="TrbM"/>
    <property type="match status" value="1"/>
</dbReference>
<gene>
    <name evidence="2" type="ORF">BIZ92_12685</name>
</gene>
<organism evidence="2 3">
    <name type="scientific">Alcaligenes xylosoxydans xylosoxydans</name>
    <name type="common">Achromobacter xylosoxidans</name>
    <dbReference type="NCBI Taxonomy" id="85698"/>
    <lineage>
        <taxon>Bacteria</taxon>
        <taxon>Pseudomonadati</taxon>
        <taxon>Pseudomonadota</taxon>
        <taxon>Betaproteobacteria</taxon>
        <taxon>Burkholderiales</taxon>
        <taxon>Alcaligenaceae</taxon>
        <taxon>Achromobacter</taxon>
    </lineage>
</organism>
<dbReference type="AlphaFoldDB" id="A0A1R1JP60"/>
<protein>
    <submittedName>
        <fullName evidence="2">Conjugal transfer protein TrbM</fullName>
    </submittedName>
</protein>
<dbReference type="InterPro" id="IPR009989">
    <property type="entry name" value="TrbM"/>
</dbReference>
<dbReference type="Proteomes" id="UP000187251">
    <property type="component" value="Unassembled WGS sequence"/>
</dbReference>
<sequence>MALFVLTFIPALLPVSATGIPGTDIKPDVLTGDTRLACEAILCLSSGSRPSECSPSLSRYFGIKKKKLSDTLNARLNFLELCPASEDSPAMKSLVRAISKGAGRCDAQSLNTALGSWWGGSDGGYAVISDKRPTYCSVYASHEYTAFGGELPRYVGKPEELGYWVEAGDYERELAKYEKALAERKAREKDGYGYGYQGD</sequence>
<evidence type="ECO:0000256" key="1">
    <source>
        <dbReference type="SAM" id="SignalP"/>
    </source>
</evidence>
<evidence type="ECO:0000313" key="2">
    <source>
        <dbReference type="EMBL" id="OMG80964.1"/>
    </source>
</evidence>
<reference evidence="2 3" key="1">
    <citation type="submission" date="2016-09" db="EMBL/GenBank/DDBJ databases">
        <title>Phylogenomics of Achromobacter.</title>
        <authorList>
            <person name="Jeukens J."/>
            <person name="Freschi L."/>
            <person name="Vincent A.T."/>
            <person name="Emond-Rheault J.-G."/>
            <person name="Kukavica-Ibrulj I."/>
            <person name="Charette S.J."/>
            <person name="Levesque R.C."/>
        </authorList>
    </citation>
    <scope>NUCLEOTIDE SEQUENCE [LARGE SCALE GENOMIC DNA]</scope>
    <source>
        <strain evidence="2 3">AUS488</strain>
    </source>
</reference>
<name>A0A1R1JP60_ALCXX</name>
<feature type="signal peptide" evidence="1">
    <location>
        <begin position="1"/>
        <end position="17"/>
    </location>
</feature>
<dbReference type="OrthoDB" id="9784009at2"/>
<accession>A0A1R1JP60</accession>
<comment type="caution">
    <text evidence="2">The sequence shown here is derived from an EMBL/GenBank/DDBJ whole genome shotgun (WGS) entry which is preliminary data.</text>
</comment>
<evidence type="ECO:0000313" key="3">
    <source>
        <dbReference type="Proteomes" id="UP000187251"/>
    </source>
</evidence>
<proteinExistence type="predicted"/>
<dbReference type="EMBL" id="MJMN01000035">
    <property type="protein sequence ID" value="OMG80964.1"/>
    <property type="molecule type" value="Genomic_DNA"/>
</dbReference>
<keyword evidence="1" id="KW-0732">Signal</keyword>